<dbReference type="RefSeq" id="WP_093228145.1">
    <property type="nucleotide sequence ID" value="NZ_FORR01000002.1"/>
</dbReference>
<evidence type="ECO:0000256" key="2">
    <source>
        <dbReference type="ARBA" id="ARBA00007935"/>
    </source>
</evidence>
<keyword evidence="3" id="KW-0813">Transport</keyword>
<dbReference type="InterPro" id="IPR000522">
    <property type="entry name" value="ABC_transptr_permease_BtuC"/>
</dbReference>
<dbReference type="EMBL" id="FORR01000002">
    <property type="protein sequence ID" value="SFI87767.1"/>
    <property type="molecule type" value="Genomic_DNA"/>
</dbReference>
<dbReference type="InterPro" id="IPR037294">
    <property type="entry name" value="ABC_BtuC-like"/>
</dbReference>
<comment type="similarity">
    <text evidence="2">Belongs to the binding-protein-dependent transport system permease family. FecCD subfamily.</text>
</comment>
<dbReference type="OrthoDB" id="9811721at2"/>
<reference evidence="9 10" key="1">
    <citation type="submission" date="2016-10" db="EMBL/GenBank/DDBJ databases">
        <authorList>
            <person name="de Groot N.N."/>
        </authorList>
    </citation>
    <scope>NUCLEOTIDE SEQUENCE [LARGE SCALE GENOMIC DNA]</scope>
    <source>
        <strain evidence="9 10">DSM 44778</strain>
    </source>
</reference>
<feature type="transmembrane region" description="Helical" evidence="8">
    <location>
        <begin position="106"/>
        <end position="125"/>
    </location>
</feature>
<keyword evidence="5 8" id="KW-0812">Transmembrane</keyword>
<dbReference type="Proteomes" id="UP000199545">
    <property type="component" value="Unassembled WGS sequence"/>
</dbReference>
<evidence type="ECO:0000256" key="8">
    <source>
        <dbReference type="SAM" id="Phobius"/>
    </source>
</evidence>
<dbReference type="Gene3D" id="1.10.3470.10">
    <property type="entry name" value="ABC transporter involved in vitamin B12 uptake, BtuC"/>
    <property type="match status" value="1"/>
</dbReference>
<dbReference type="GO" id="GO:0022857">
    <property type="term" value="F:transmembrane transporter activity"/>
    <property type="evidence" value="ECO:0007669"/>
    <property type="project" value="InterPro"/>
</dbReference>
<feature type="transmembrane region" description="Helical" evidence="8">
    <location>
        <begin position="328"/>
        <end position="345"/>
    </location>
</feature>
<evidence type="ECO:0000256" key="1">
    <source>
        <dbReference type="ARBA" id="ARBA00004651"/>
    </source>
</evidence>
<evidence type="ECO:0000313" key="9">
    <source>
        <dbReference type="EMBL" id="SFI87767.1"/>
    </source>
</evidence>
<feature type="transmembrane region" description="Helical" evidence="8">
    <location>
        <begin position="168"/>
        <end position="193"/>
    </location>
</feature>
<evidence type="ECO:0000256" key="4">
    <source>
        <dbReference type="ARBA" id="ARBA00022475"/>
    </source>
</evidence>
<dbReference type="FunFam" id="1.10.3470.10:FF:000001">
    <property type="entry name" value="Vitamin B12 ABC transporter permease BtuC"/>
    <property type="match status" value="1"/>
</dbReference>
<feature type="transmembrane region" description="Helical" evidence="8">
    <location>
        <begin position="76"/>
        <end position="94"/>
    </location>
</feature>
<evidence type="ECO:0000313" key="10">
    <source>
        <dbReference type="Proteomes" id="UP000199545"/>
    </source>
</evidence>
<feature type="transmembrane region" description="Helical" evidence="8">
    <location>
        <begin position="137"/>
        <end position="156"/>
    </location>
</feature>
<protein>
    <submittedName>
        <fullName evidence="9">Iron complex transport system permease protein</fullName>
    </submittedName>
</protein>
<gene>
    <name evidence="9" type="ORF">SAMN05421852_102309</name>
</gene>
<feature type="transmembrane region" description="Helical" evidence="8">
    <location>
        <begin position="256"/>
        <end position="283"/>
    </location>
</feature>
<keyword evidence="4" id="KW-1003">Cell membrane</keyword>
<dbReference type="Pfam" id="PF01032">
    <property type="entry name" value="FecCD"/>
    <property type="match status" value="1"/>
</dbReference>
<evidence type="ECO:0000256" key="6">
    <source>
        <dbReference type="ARBA" id="ARBA00022989"/>
    </source>
</evidence>
<feature type="transmembrane region" description="Helical" evidence="8">
    <location>
        <begin position="21"/>
        <end position="42"/>
    </location>
</feature>
<organism evidence="9 10">
    <name type="scientific">Thermoflavimicrobium dichotomicum</name>
    <dbReference type="NCBI Taxonomy" id="46223"/>
    <lineage>
        <taxon>Bacteria</taxon>
        <taxon>Bacillati</taxon>
        <taxon>Bacillota</taxon>
        <taxon>Bacilli</taxon>
        <taxon>Bacillales</taxon>
        <taxon>Thermoactinomycetaceae</taxon>
        <taxon>Thermoflavimicrobium</taxon>
    </lineage>
</organism>
<dbReference type="AlphaFoldDB" id="A0A1I3LSU4"/>
<keyword evidence="10" id="KW-1185">Reference proteome</keyword>
<sequence>MKRFRGVRLGKNISFFIDMKAIAVILVLAVILFAVILLSIGMGEVTISPVDVFKVLIGQGSEFHHLIVNTFRLPRVLIALFAGMSLAISGALLQAMVRNPLASPDIIGITGGASVAAVSIITLFSDSTTSLSVSLGWIPFAAFLGATVTALLMYAFAWKKGVSPFRLVLVGIGLYTATQAITNLIILLGPVYRAVQSKTWLTGSVYGSEWKEVYTLLPWVCILIPLAFFMSRTVNIQQFGDDIAIGAGDRVQRNRLFILLLGTGLAGSAVAFAGAISFVGLIAPHAARRMVGSSYDMLLPTSALLGGIIVVLADLVGRTIVAPLEVPAGVFTAAIGAPYFIFLLIKTKNQTG</sequence>
<feature type="transmembrane region" description="Helical" evidence="8">
    <location>
        <begin position="213"/>
        <end position="235"/>
    </location>
</feature>
<dbReference type="PANTHER" id="PTHR30472:SF24">
    <property type="entry name" value="FERRIC ENTEROBACTIN TRANSPORT SYSTEM PERMEASE PROTEIN FEPG"/>
    <property type="match status" value="1"/>
</dbReference>
<keyword evidence="7 8" id="KW-0472">Membrane</keyword>
<proteinExistence type="inferred from homology"/>
<dbReference type="CDD" id="cd06550">
    <property type="entry name" value="TM_ABC_iron-siderophores_like"/>
    <property type="match status" value="1"/>
</dbReference>
<comment type="subcellular location">
    <subcellularLocation>
        <location evidence="1">Cell membrane</location>
        <topology evidence="1">Multi-pass membrane protein</topology>
    </subcellularLocation>
</comment>
<dbReference type="SUPFAM" id="SSF81345">
    <property type="entry name" value="ABC transporter involved in vitamin B12 uptake, BtuC"/>
    <property type="match status" value="1"/>
</dbReference>
<keyword evidence="6 8" id="KW-1133">Transmembrane helix</keyword>
<name>A0A1I3LSU4_9BACL</name>
<evidence type="ECO:0000256" key="3">
    <source>
        <dbReference type="ARBA" id="ARBA00022448"/>
    </source>
</evidence>
<feature type="transmembrane region" description="Helical" evidence="8">
    <location>
        <begin position="295"/>
        <end position="316"/>
    </location>
</feature>
<dbReference type="STRING" id="46223.SAMN05421852_102309"/>
<evidence type="ECO:0000256" key="5">
    <source>
        <dbReference type="ARBA" id="ARBA00022692"/>
    </source>
</evidence>
<accession>A0A1I3LSU4</accession>
<dbReference type="PANTHER" id="PTHR30472">
    <property type="entry name" value="FERRIC ENTEROBACTIN TRANSPORT SYSTEM PERMEASE PROTEIN"/>
    <property type="match status" value="1"/>
</dbReference>
<dbReference type="GO" id="GO:0033214">
    <property type="term" value="P:siderophore-iron import into cell"/>
    <property type="evidence" value="ECO:0007669"/>
    <property type="project" value="TreeGrafter"/>
</dbReference>
<dbReference type="GO" id="GO:0005886">
    <property type="term" value="C:plasma membrane"/>
    <property type="evidence" value="ECO:0007669"/>
    <property type="project" value="UniProtKB-SubCell"/>
</dbReference>
<evidence type="ECO:0000256" key="7">
    <source>
        <dbReference type="ARBA" id="ARBA00023136"/>
    </source>
</evidence>